<dbReference type="InterPro" id="IPR004995">
    <property type="entry name" value="Spore_Ger"/>
</dbReference>
<evidence type="ECO:0000313" key="8">
    <source>
        <dbReference type="EMBL" id="TFF43387.1"/>
    </source>
</evidence>
<comment type="caution">
    <text evidence="8">The sequence shown here is derived from an EMBL/GenBank/DDBJ whole genome shotgun (WGS) entry which is preliminary data.</text>
</comment>
<dbReference type="InterPro" id="IPR050768">
    <property type="entry name" value="UPF0353/GerABKA_families"/>
</dbReference>
<evidence type="ECO:0000256" key="7">
    <source>
        <dbReference type="SAM" id="Phobius"/>
    </source>
</evidence>
<keyword evidence="4 7" id="KW-1133">Transmembrane helix</keyword>
<evidence type="ECO:0000256" key="3">
    <source>
        <dbReference type="ARBA" id="ARBA00022692"/>
    </source>
</evidence>
<dbReference type="PANTHER" id="PTHR22550:SF5">
    <property type="entry name" value="LEUCINE ZIPPER PROTEIN 4"/>
    <property type="match status" value="1"/>
</dbReference>
<evidence type="ECO:0000256" key="6">
    <source>
        <dbReference type="PIRNR" id="PIRNR005690"/>
    </source>
</evidence>
<evidence type="ECO:0000256" key="5">
    <source>
        <dbReference type="ARBA" id="ARBA00023136"/>
    </source>
</evidence>
<name>A0A4Y8SY61_BACTU</name>
<accession>A0A4Y8SY61</accession>
<evidence type="ECO:0000256" key="1">
    <source>
        <dbReference type="ARBA" id="ARBA00004141"/>
    </source>
</evidence>
<feature type="transmembrane region" description="Helical" evidence="7">
    <location>
        <begin position="298"/>
        <end position="320"/>
    </location>
</feature>
<dbReference type="AlphaFoldDB" id="A0A4Y8SY61"/>
<evidence type="ECO:0000256" key="2">
    <source>
        <dbReference type="ARBA" id="ARBA00005278"/>
    </source>
</evidence>
<reference evidence="8 9" key="1">
    <citation type="submission" date="2019-01" db="EMBL/GenBank/DDBJ databases">
        <title>Draft genome sequence of Bacillus sp. DPC6431.</title>
        <authorList>
            <person name="Arbulu S."/>
            <person name="Murphy K."/>
            <person name="O'Sullivan O."/>
            <person name="Rea M.C."/>
            <person name="Hill C."/>
            <person name="Ross R.P."/>
        </authorList>
    </citation>
    <scope>NUCLEOTIDE SEQUENCE [LARGE SCALE GENOMIC DNA]</scope>
    <source>
        <strain evidence="8 9">DPC6431</strain>
    </source>
</reference>
<proteinExistence type="inferred from homology"/>
<dbReference type="PIRSF" id="PIRSF005690">
    <property type="entry name" value="GerBA"/>
    <property type="match status" value="1"/>
</dbReference>
<dbReference type="GO" id="GO:0005886">
    <property type="term" value="C:plasma membrane"/>
    <property type="evidence" value="ECO:0007669"/>
    <property type="project" value="UniProtKB-SubCell"/>
</dbReference>
<sequence>MIPTSNTKKKLLKDMIQMTLHLNKNNCPNYEKIKYILNESPDLMCRTLEVGGDCLEVIFMKNLIKQEFLNEYVIKYIQQLPIEYITYSYLLKNIPMNEVKKNLKEQEIISSLLNGFAYIYLSDESKAFMVNCANPIERSIEKAETESLVYGPKISFTESLSSNIKIIRRNLNDSNLCTDELKIGERVKKQVRIIYLKDIADDDTLKTLKEKFENIKTDNISDSSVLAQCLEDNHYSFFPQFILTELPDRFLYSILNGRIGVLIDESPIAIIGPANFFSFFESTEDIYLRWSLSTFIRFIRLFAMAGSLFLTAFYVATMTFHSELIPSKLLLIIGQSRSQVPFPPLLEALLLELLIELLREAGARLPSKVGQTMGIVGGIVIGQATVEAGLTSNILIIIVAFSALGAFTAPIYEMGTALRIARFPFIILAGVGGLNGIIIGVCVMMVHLLKLTSLNKPYLAPLYPFRIKDIKYFLIRLPHHFYMRRPVVNRPKDSFRTRWRFKKTEKDLDEF</sequence>
<evidence type="ECO:0000256" key="4">
    <source>
        <dbReference type="ARBA" id="ARBA00022989"/>
    </source>
</evidence>
<dbReference type="Proteomes" id="UP000297630">
    <property type="component" value="Unassembled WGS sequence"/>
</dbReference>
<evidence type="ECO:0000313" key="9">
    <source>
        <dbReference type="Proteomes" id="UP000297630"/>
    </source>
</evidence>
<protein>
    <submittedName>
        <fullName evidence="8">Spore germination protein</fullName>
    </submittedName>
</protein>
<keyword evidence="5 6" id="KW-0472">Membrane</keyword>
<comment type="subcellular location">
    <subcellularLocation>
        <location evidence="6">Cell membrane</location>
    </subcellularLocation>
    <subcellularLocation>
        <location evidence="1">Membrane</location>
        <topology evidence="1">Multi-pass membrane protein</topology>
    </subcellularLocation>
</comment>
<dbReference type="Pfam" id="PF03323">
    <property type="entry name" value="GerA"/>
    <property type="match status" value="1"/>
</dbReference>
<keyword evidence="3 7" id="KW-0812">Transmembrane</keyword>
<comment type="similarity">
    <text evidence="2 6">Belongs to the GerABKA family.</text>
</comment>
<gene>
    <name evidence="8" type="ORF">EQ803_29255</name>
</gene>
<organism evidence="8 9">
    <name type="scientific">Bacillus thuringiensis</name>
    <dbReference type="NCBI Taxonomy" id="1428"/>
    <lineage>
        <taxon>Bacteria</taxon>
        <taxon>Bacillati</taxon>
        <taxon>Bacillota</taxon>
        <taxon>Bacilli</taxon>
        <taxon>Bacillales</taxon>
        <taxon>Bacillaceae</taxon>
        <taxon>Bacillus</taxon>
        <taxon>Bacillus cereus group</taxon>
    </lineage>
</organism>
<feature type="transmembrane region" description="Helical" evidence="7">
    <location>
        <begin position="392"/>
        <end position="412"/>
    </location>
</feature>
<dbReference type="PANTHER" id="PTHR22550">
    <property type="entry name" value="SPORE GERMINATION PROTEIN"/>
    <property type="match status" value="1"/>
</dbReference>
<dbReference type="EMBL" id="SCLP01000033">
    <property type="protein sequence ID" value="TFF43387.1"/>
    <property type="molecule type" value="Genomic_DNA"/>
</dbReference>
<feature type="transmembrane region" description="Helical" evidence="7">
    <location>
        <begin position="424"/>
        <end position="449"/>
    </location>
</feature>
<dbReference type="GO" id="GO:0009847">
    <property type="term" value="P:spore germination"/>
    <property type="evidence" value="ECO:0007669"/>
    <property type="project" value="UniProtKB-UniRule"/>
</dbReference>